<feature type="signal peptide" evidence="2">
    <location>
        <begin position="1"/>
        <end position="31"/>
    </location>
</feature>
<protein>
    <recommendedName>
        <fullName evidence="3">Calcineurin-like phosphoesterase domain-containing protein</fullName>
    </recommendedName>
</protein>
<dbReference type="InterPro" id="IPR051158">
    <property type="entry name" value="Metallophosphoesterase_sf"/>
</dbReference>
<feature type="compositionally biased region" description="Basic and acidic residues" evidence="1">
    <location>
        <begin position="36"/>
        <end position="46"/>
    </location>
</feature>
<feature type="region of interest" description="Disordered" evidence="1">
    <location>
        <begin position="31"/>
        <end position="146"/>
    </location>
</feature>
<keyword evidence="2" id="KW-0732">Signal</keyword>
<proteinExistence type="predicted"/>
<evidence type="ECO:0000313" key="5">
    <source>
        <dbReference type="Proteomes" id="UP000260812"/>
    </source>
</evidence>
<keyword evidence="5" id="KW-1185">Reference proteome</keyword>
<accession>A0A3E3I4Z5</accession>
<feature type="domain" description="Calcineurin-like phosphoesterase" evidence="3">
    <location>
        <begin position="166"/>
        <end position="395"/>
    </location>
</feature>
<dbReference type="InterPro" id="IPR004843">
    <property type="entry name" value="Calcineurin-like_PHP"/>
</dbReference>
<dbReference type="GO" id="GO:0016787">
    <property type="term" value="F:hydrolase activity"/>
    <property type="evidence" value="ECO:0007669"/>
    <property type="project" value="InterPro"/>
</dbReference>
<feature type="compositionally biased region" description="Basic and acidic residues" evidence="1">
    <location>
        <begin position="57"/>
        <end position="68"/>
    </location>
</feature>
<dbReference type="EMBL" id="QVLV01000007">
    <property type="protein sequence ID" value="RGE60367.1"/>
    <property type="molecule type" value="Genomic_DNA"/>
</dbReference>
<evidence type="ECO:0000256" key="2">
    <source>
        <dbReference type="SAM" id="SignalP"/>
    </source>
</evidence>
<reference evidence="4" key="1">
    <citation type="submission" date="2018-08" db="EMBL/GenBank/DDBJ databases">
        <title>A genome reference for cultivated species of the human gut microbiota.</title>
        <authorList>
            <person name="Zou Y."/>
            <person name="Xue W."/>
            <person name="Luo G."/>
        </authorList>
    </citation>
    <scope>NUCLEOTIDE SEQUENCE [LARGE SCALE GENOMIC DNA]</scope>
    <source>
        <strain evidence="4">TF05-5AC</strain>
    </source>
</reference>
<name>A0A3E3I4Z5_9FIRM</name>
<dbReference type="PROSITE" id="PS51257">
    <property type="entry name" value="PROKAR_LIPOPROTEIN"/>
    <property type="match status" value="1"/>
</dbReference>
<evidence type="ECO:0000313" key="4">
    <source>
        <dbReference type="EMBL" id="RGE60367.1"/>
    </source>
</evidence>
<evidence type="ECO:0000259" key="3">
    <source>
        <dbReference type="Pfam" id="PF00149"/>
    </source>
</evidence>
<evidence type="ECO:0000256" key="1">
    <source>
        <dbReference type="SAM" id="MobiDB-lite"/>
    </source>
</evidence>
<sequence length="448" mass="48939">MKSKFRRGMPQAAVLLAVLLAVLTVGCGNNAAAPEMTDRGNKKNQSDAEVTSAPEKAGNRKPELKDIGGEEIISTRQEIPAEPAAKERNEEKLLPDKEEKPAEEAPGDEENAGNRETAAENVQDTDREEAGNGPCPEEDRQDSVKSAALQVEEQTIIVPGLKGAYRYLFLSDTHIITLNGEETQQQLENALPRRDTLFLDAQGRKPEETFPDWMAYANEQKVDGVLLGGDIIDFPSQSNLDFLEENLGKLEMPVLYVPGNHDWTYPWEYMTEKGKNEYLTALAPFMRGTPAAQVLENEELVILGVDDSSNQIDPAALETVRKALEKGKPVIILQHVPFAAEKLVRETAQVWKNPVSLGMGAVGGIYPNEASLEYMKLVLGDTSPVKAVLAGHIHMRETDVVAENSGIVQYTAPPGYLGQAILLTVTGDAPEAIREPAAQEESAADYLQ</sequence>
<feature type="compositionally biased region" description="Basic and acidic residues" evidence="1">
    <location>
        <begin position="84"/>
        <end position="103"/>
    </location>
</feature>
<dbReference type="PANTHER" id="PTHR31302">
    <property type="entry name" value="TRANSMEMBRANE PROTEIN WITH METALLOPHOSPHOESTERASE DOMAIN-RELATED"/>
    <property type="match status" value="1"/>
</dbReference>
<dbReference type="SUPFAM" id="SSF56300">
    <property type="entry name" value="Metallo-dependent phosphatases"/>
    <property type="match status" value="1"/>
</dbReference>
<comment type="caution">
    <text evidence="4">The sequence shown here is derived from an EMBL/GenBank/DDBJ whole genome shotgun (WGS) entry which is preliminary data.</text>
</comment>
<dbReference type="Gene3D" id="3.60.21.10">
    <property type="match status" value="1"/>
</dbReference>
<organism evidence="4 5">
    <name type="scientific">Eisenbergiella massiliensis</name>
    <dbReference type="NCBI Taxonomy" id="1720294"/>
    <lineage>
        <taxon>Bacteria</taxon>
        <taxon>Bacillati</taxon>
        <taxon>Bacillota</taxon>
        <taxon>Clostridia</taxon>
        <taxon>Lachnospirales</taxon>
        <taxon>Lachnospiraceae</taxon>
        <taxon>Eisenbergiella</taxon>
    </lineage>
</organism>
<dbReference type="AlphaFoldDB" id="A0A3E3I4Z5"/>
<dbReference type="Pfam" id="PF00149">
    <property type="entry name" value="Metallophos"/>
    <property type="match status" value="1"/>
</dbReference>
<feature type="chain" id="PRO_5038545629" description="Calcineurin-like phosphoesterase domain-containing protein" evidence="2">
    <location>
        <begin position="32"/>
        <end position="448"/>
    </location>
</feature>
<gene>
    <name evidence="4" type="ORF">DXC51_12360</name>
</gene>
<dbReference type="PANTHER" id="PTHR31302:SF0">
    <property type="entry name" value="TRANSMEMBRANE PROTEIN WITH METALLOPHOSPHOESTERASE DOMAIN"/>
    <property type="match status" value="1"/>
</dbReference>
<dbReference type="InterPro" id="IPR029052">
    <property type="entry name" value="Metallo-depent_PP-like"/>
</dbReference>
<dbReference type="Proteomes" id="UP000260812">
    <property type="component" value="Unassembled WGS sequence"/>
</dbReference>